<dbReference type="EMBL" id="CM044707">
    <property type="protein sequence ID" value="KAI5655777.1"/>
    <property type="molecule type" value="Genomic_DNA"/>
</dbReference>
<protein>
    <submittedName>
        <fullName evidence="1">Uncharacterized protein</fullName>
    </submittedName>
</protein>
<gene>
    <name evidence="1" type="ORF">M9H77_32964</name>
</gene>
<accession>A0ACC0A5N1</accession>
<organism evidence="1 2">
    <name type="scientific">Catharanthus roseus</name>
    <name type="common">Madagascar periwinkle</name>
    <name type="synonym">Vinca rosea</name>
    <dbReference type="NCBI Taxonomy" id="4058"/>
    <lineage>
        <taxon>Eukaryota</taxon>
        <taxon>Viridiplantae</taxon>
        <taxon>Streptophyta</taxon>
        <taxon>Embryophyta</taxon>
        <taxon>Tracheophyta</taxon>
        <taxon>Spermatophyta</taxon>
        <taxon>Magnoliopsida</taxon>
        <taxon>eudicotyledons</taxon>
        <taxon>Gunneridae</taxon>
        <taxon>Pentapetalae</taxon>
        <taxon>asterids</taxon>
        <taxon>lamiids</taxon>
        <taxon>Gentianales</taxon>
        <taxon>Apocynaceae</taxon>
        <taxon>Rauvolfioideae</taxon>
        <taxon>Vinceae</taxon>
        <taxon>Catharanthinae</taxon>
        <taxon>Catharanthus</taxon>
    </lineage>
</organism>
<evidence type="ECO:0000313" key="1">
    <source>
        <dbReference type="EMBL" id="KAI5655777.1"/>
    </source>
</evidence>
<sequence>MESSSSGVIVTKDRMIRMENPFSLKVGQVFTGFGIGCGIGVGVGRPINLGAIPMLNQVMSAARGATDAFSGVGMHVNSSLRKLGAKNIEAGIGCGIGFGHGFGVGLAFKPGVMHQLQSCFMQAVANVMKKFGMAPSLPSIQGFVPISLQGGLSMVNESPNQNPLGNSIQFPKQLPESTTQGMLGDQNVVSSSETMALRGPSLNEASSSRTEKVLSNFLQNPLLKDEENEVNELAERFRLENNILQMVLRHQKLIEELMKENEKLQKILVEDLKIPSQKLQSNESISSRSKYSCTECFECRRRQRKR</sequence>
<evidence type="ECO:0000313" key="2">
    <source>
        <dbReference type="Proteomes" id="UP001060085"/>
    </source>
</evidence>
<reference evidence="2" key="1">
    <citation type="journal article" date="2023" name="Nat. Plants">
        <title>Single-cell RNA sequencing provides a high-resolution roadmap for understanding the multicellular compartmentation of specialized metabolism.</title>
        <authorList>
            <person name="Sun S."/>
            <person name="Shen X."/>
            <person name="Li Y."/>
            <person name="Li Y."/>
            <person name="Wang S."/>
            <person name="Li R."/>
            <person name="Zhang H."/>
            <person name="Shen G."/>
            <person name="Guo B."/>
            <person name="Wei J."/>
            <person name="Xu J."/>
            <person name="St-Pierre B."/>
            <person name="Chen S."/>
            <person name="Sun C."/>
        </authorList>
    </citation>
    <scope>NUCLEOTIDE SEQUENCE [LARGE SCALE GENOMIC DNA]</scope>
</reference>
<name>A0ACC0A5N1_CATRO</name>
<dbReference type="Proteomes" id="UP001060085">
    <property type="component" value="Linkage Group LG07"/>
</dbReference>
<proteinExistence type="predicted"/>
<keyword evidence="2" id="KW-1185">Reference proteome</keyword>
<comment type="caution">
    <text evidence="1">The sequence shown here is derived from an EMBL/GenBank/DDBJ whole genome shotgun (WGS) entry which is preliminary data.</text>
</comment>